<gene>
    <name evidence="2" type="ORF">SAMN05216190_12343</name>
</gene>
<dbReference type="InterPro" id="IPR007685">
    <property type="entry name" value="RelA_SpoT"/>
</dbReference>
<dbReference type="STRING" id="289003.SAMN05216190_12343"/>
<dbReference type="SMART" id="SM00954">
    <property type="entry name" value="RelA_SpoT"/>
    <property type="match status" value="1"/>
</dbReference>
<dbReference type="GO" id="GO:0015969">
    <property type="term" value="P:guanosine tetraphosphate metabolic process"/>
    <property type="evidence" value="ECO:0007669"/>
    <property type="project" value="InterPro"/>
</dbReference>
<reference evidence="3" key="1">
    <citation type="submission" date="2016-10" db="EMBL/GenBank/DDBJ databases">
        <authorList>
            <person name="Varghese N."/>
            <person name="Submissions S."/>
        </authorList>
    </citation>
    <scope>NUCLEOTIDE SEQUENCE [LARGE SCALE GENOMIC DNA]</scope>
    <source>
        <strain evidence="3">DSM 17834</strain>
    </source>
</reference>
<keyword evidence="3" id="KW-1185">Reference proteome</keyword>
<dbReference type="PANTHER" id="PTHR41773:SF1">
    <property type="entry name" value="RELA_SPOT DOMAIN-CONTAINING PROTEIN"/>
    <property type="match status" value="1"/>
</dbReference>
<dbReference type="EMBL" id="FOWX01000023">
    <property type="protein sequence ID" value="SFP89775.1"/>
    <property type="molecule type" value="Genomic_DNA"/>
</dbReference>
<protein>
    <recommendedName>
        <fullName evidence="1">RelA/SpoT domain-containing protein</fullName>
    </recommendedName>
</protein>
<dbReference type="AlphaFoldDB" id="A0A1I5U373"/>
<dbReference type="SUPFAM" id="SSF81301">
    <property type="entry name" value="Nucleotidyltransferase"/>
    <property type="match status" value="1"/>
</dbReference>
<dbReference type="CDD" id="cd05399">
    <property type="entry name" value="NT_Rel-Spo_like"/>
    <property type="match status" value="1"/>
</dbReference>
<evidence type="ECO:0000313" key="2">
    <source>
        <dbReference type="EMBL" id="SFP89775.1"/>
    </source>
</evidence>
<dbReference type="Gene3D" id="3.30.460.10">
    <property type="entry name" value="Beta Polymerase, domain 2"/>
    <property type="match status" value="1"/>
</dbReference>
<dbReference type="PANTHER" id="PTHR41773">
    <property type="entry name" value="GTP PYROPHOSPHATASE-RELATED"/>
    <property type="match status" value="1"/>
</dbReference>
<name>A0A1I5U373_9PSED</name>
<accession>A0A1I5U373</accession>
<evidence type="ECO:0000259" key="1">
    <source>
        <dbReference type="SMART" id="SM00954"/>
    </source>
</evidence>
<dbReference type="InterPro" id="IPR043519">
    <property type="entry name" value="NT_sf"/>
</dbReference>
<dbReference type="Proteomes" id="UP000198784">
    <property type="component" value="Unassembled WGS sequence"/>
</dbReference>
<feature type="domain" description="RelA/SpoT" evidence="1">
    <location>
        <begin position="32"/>
        <end position="161"/>
    </location>
</feature>
<evidence type="ECO:0000313" key="3">
    <source>
        <dbReference type="Proteomes" id="UP000198784"/>
    </source>
</evidence>
<dbReference type="RefSeq" id="WP_090502967.1">
    <property type="nucleotide sequence ID" value="NZ_FOWX01000023.1"/>
</dbReference>
<dbReference type="OrthoDB" id="9801824at2"/>
<organism evidence="2 3">
    <name type="scientific">Pseudomonas borbori</name>
    <dbReference type="NCBI Taxonomy" id="289003"/>
    <lineage>
        <taxon>Bacteria</taxon>
        <taxon>Pseudomonadati</taxon>
        <taxon>Pseudomonadota</taxon>
        <taxon>Gammaproteobacteria</taxon>
        <taxon>Pseudomonadales</taxon>
        <taxon>Pseudomonadaceae</taxon>
        <taxon>Pseudomonas</taxon>
    </lineage>
</organism>
<proteinExistence type="predicted"/>
<sequence length="303" mass="34625">MSVSPDKLIANNLQHLIQSELDKIGLLCRVFSRAKSVESIEKKINKSAGKYTPTGKKIQDAFGVRVALYFPDDQAVAMDVLKNSFNYDEHSSTIDTPNGSVFTANRCNLIFKLPPEISENSTLLDSYDVLDDTFEVQIRTVLSEGWHEVEHDLRYKCQDDWSGYSDLGRALNGIFATLETSDWGMMKLFETLAYRHYKAGEWSQMVRTKFRLRSESDLSKEVVDKLKLYPETGKKIFRINRESFLSRIIKNKVELPINADNIIYIGNYLYAGNTAILDITPQRILRILEDSGLEQFGRTRAEA</sequence>
<dbReference type="Pfam" id="PF04607">
    <property type="entry name" value="RelA_SpoT"/>
    <property type="match status" value="1"/>
</dbReference>